<dbReference type="SUPFAM" id="SSF50022">
    <property type="entry name" value="ISP domain"/>
    <property type="match status" value="1"/>
</dbReference>
<proteinExistence type="predicted"/>
<evidence type="ECO:0000313" key="2">
    <source>
        <dbReference type="Proteomes" id="UP000681720"/>
    </source>
</evidence>
<dbReference type="PANTHER" id="PTHR43756">
    <property type="entry name" value="CHOLINE MONOOXYGENASE, CHLOROPLASTIC"/>
    <property type="match status" value="1"/>
</dbReference>
<dbReference type="InterPro" id="IPR001663">
    <property type="entry name" value="Rng_hydr_dOase-A"/>
</dbReference>
<name>A0A8S3H628_9BILA</name>
<dbReference type="GO" id="GO:0051537">
    <property type="term" value="F:2 iron, 2 sulfur cluster binding"/>
    <property type="evidence" value="ECO:0007669"/>
    <property type="project" value="InterPro"/>
</dbReference>
<dbReference type="InterPro" id="IPR036922">
    <property type="entry name" value="Rieske_2Fe-2S_sf"/>
</dbReference>
<dbReference type="AlphaFoldDB" id="A0A8S3H628"/>
<dbReference type="PANTHER" id="PTHR43756:SF5">
    <property type="entry name" value="CHOLINE MONOOXYGENASE, CHLOROPLASTIC"/>
    <property type="match status" value="1"/>
</dbReference>
<evidence type="ECO:0000313" key="1">
    <source>
        <dbReference type="EMBL" id="CAF5176761.1"/>
    </source>
</evidence>
<feature type="non-terminal residue" evidence="1">
    <location>
        <position position="105"/>
    </location>
</feature>
<gene>
    <name evidence="1" type="ORF">GIL414_LOCUS67945</name>
</gene>
<dbReference type="Proteomes" id="UP000681720">
    <property type="component" value="Unassembled WGS sequence"/>
</dbReference>
<dbReference type="PRINTS" id="PR00090">
    <property type="entry name" value="RNGDIOXGNASE"/>
</dbReference>
<comment type="caution">
    <text evidence="1">The sequence shown here is derived from an EMBL/GenBank/DDBJ whole genome shotgun (WGS) entry which is preliminary data.</text>
</comment>
<accession>A0A8S3H628</accession>
<organism evidence="1 2">
    <name type="scientific">Rotaria magnacalcarata</name>
    <dbReference type="NCBI Taxonomy" id="392030"/>
    <lineage>
        <taxon>Eukaryota</taxon>
        <taxon>Metazoa</taxon>
        <taxon>Spiralia</taxon>
        <taxon>Gnathifera</taxon>
        <taxon>Rotifera</taxon>
        <taxon>Eurotatoria</taxon>
        <taxon>Bdelloidea</taxon>
        <taxon>Philodinida</taxon>
        <taxon>Philodinidae</taxon>
        <taxon>Rotaria</taxon>
    </lineage>
</organism>
<reference evidence="1" key="1">
    <citation type="submission" date="2021-02" db="EMBL/GenBank/DDBJ databases">
        <authorList>
            <person name="Nowell W R."/>
        </authorList>
    </citation>
    <scope>NUCLEOTIDE SEQUENCE</scope>
</reference>
<sequence>MNRLFTGSFTNAIKQIPALYVNKQNSFVRKSTTTTSISSNIDSVKDLSRPLPPYLYNDPSVYQLERENIFAKNWMYIGRLDRLKKLGDYLSITLAGYPIFIYRSP</sequence>
<dbReference type="EMBL" id="CAJOBJ010327024">
    <property type="protein sequence ID" value="CAF5176761.1"/>
    <property type="molecule type" value="Genomic_DNA"/>
</dbReference>
<protein>
    <submittedName>
        <fullName evidence="1">Uncharacterized protein</fullName>
    </submittedName>
</protein>